<organism evidence="2 3">
    <name type="scientific">Senna tora</name>
    <dbReference type="NCBI Taxonomy" id="362788"/>
    <lineage>
        <taxon>Eukaryota</taxon>
        <taxon>Viridiplantae</taxon>
        <taxon>Streptophyta</taxon>
        <taxon>Embryophyta</taxon>
        <taxon>Tracheophyta</taxon>
        <taxon>Spermatophyta</taxon>
        <taxon>Magnoliopsida</taxon>
        <taxon>eudicotyledons</taxon>
        <taxon>Gunneridae</taxon>
        <taxon>Pentapetalae</taxon>
        <taxon>rosids</taxon>
        <taxon>fabids</taxon>
        <taxon>Fabales</taxon>
        <taxon>Fabaceae</taxon>
        <taxon>Caesalpinioideae</taxon>
        <taxon>Cassia clade</taxon>
        <taxon>Senna</taxon>
    </lineage>
</organism>
<dbReference type="EMBL" id="JAAIUW010000008">
    <property type="protein sequence ID" value="KAF7818589.1"/>
    <property type="molecule type" value="Genomic_DNA"/>
</dbReference>
<evidence type="ECO:0000313" key="2">
    <source>
        <dbReference type="EMBL" id="KAF7818589.1"/>
    </source>
</evidence>
<accession>A0A834TBK1</accession>
<reference evidence="2" key="1">
    <citation type="submission" date="2020-09" db="EMBL/GenBank/DDBJ databases">
        <title>Genome-Enabled Discovery of Anthraquinone Biosynthesis in Senna tora.</title>
        <authorList>
            <person name="Kang S.-H."/>
            <person name="Pandey R.P."/>
            <person name="Lee C.-M."/>
            <person name="Sim J.-S."/>
            <person name="Jeong J.-T."/>
            <person name="Choi B.-S."/>
            <person name="Jung M."/>
            <person name="Ginzburg D."/>
            <person name="Zhao K."/>
            <person name="Won S.Y."/>
            <person name="Oh T.-J."/>
            <person name="Yu Y."/>
            <person name="Kim N.-H."/>
            <person name="Lee O.R."/>
            <person name="Lee T.-H."/>
            <person name="Bashyal P."/>
            <person name="Kim T.-S."/>
            <person name="Lee W.-H."/>
            <person name="Kawkins C."/>
            <person name="Kim C.-K."/>
            <person name="Kim J.S."/>
            <person name="Ahn B.O."/>
            <person name="Rhee S.Y."/>
            <person name="Sohng J.K."/>
        </authorList>
    </citation>
    <scope>NUCLEOTIDE SEQUENCE</scope>
    <source>
        <tissue evidence="2">Leaf</tissue>
    </source>
</reference>
<feature type="region of interest" description="Disordered" evidence="1">
    <location>
        <begin position="1"/>
        <end position="25"/>
    </location>
</feature>
<protein>
    <submittedName>
        <fullName evidence="2">Uncharacterized protein</fullName>
    </submittedName>
</protein>
<comment type="caution">
    <text evidence="2">The sequence shown here is derived from an EMBL/GenBank/DDBJ whole genome shotgun (WGS) entry which is preliminary data.</text>
</comment>
<keyword evidence="3" id="KW-1185">Reference proteome</keyword>
<gene>
    <name evidence="2" type="ORF">G2W53_024044</name>
</gene>
<proteinExistence type="predicted"/>
<dbReference type="AlphaFoldDB" id="A0A834TBK1"/>
<name>A0A834TBK1_9FABA</name>
<dbReference type="Proteomes" id="UP000634136">
    <property type="component" value="Unassembled WGS sequence"/>
</dbReference>
<evidence type="ECO:0000313" key="3">
    <source>
        <dbReference type="Proteomes" id="UP000634136"/>
    </source>
</evidence>
<sequence>MEPSPKRREEAPMTGQIRASFVPKL</sequence>
<evidence type="ECO:0000256" key="1">
    <source>
        <dbReference type="SAM" id="MobiDB-lite"/>
    </source>
</evidence>
<feature type="compositionally biased region" description="Basic and acidic residues" evidence="1">
    <location>
        <begin position="1"/>
        <end position="11"/>
    </location>
</feature>